<gene>
    <name evidence="1" type="ORF">JG687_00011726</name>
</gene>
<evidence type="ECO:0000313" key="2">
    <source>
        <dbReference type="Proteomes" id="UP000688947"/>
    </source>
</evidence>
<sequence length="197" mass="21377">MFKLQAASTLNEYEDVLSEIGNQFPSPRNVTVAGQVESQTVKQYLRTIYPTSWTRFGNNLLTQGASVAIAETWKNANSYGAACPLLGGRTTSAVEGQNNAAVATLSAKKKSAQTWLRGEHTVTPRASAMFKKQVRAAAQCTARKSTENIFHVDDAAVSVEEDIGECSDSASSLTEPRADTCRGHTWLTWILAYVLTV</sequence>
<proteinExistence type="predicted"/>
<accession>A0A8T1U8G3</accession>
<protein>
    <submittedName>
        <fullName evidence="1">Uncharacterized protein</fullName>
    </submittedName>
</protein>
<dbReference type="Proteomes" id="UP000688947">
    <property type="component" value="Unassembled WGS sequence"/>
</dbReference>
<name>A0A8T1U8G3_9STRA</name>
<dbReference type="EMBL" id="JAENGZ010000734">
    <property type="protein sequence ID" value="KAG6954601.1"/>
    <property type="molecule type" value="Genomic_DNA"/>
</dbReference>
<reference evidence="1" key="1">
    <citation type="submission" date="2021-01" db="EMBL/GenBank/DDBJ databases">
        <title>Phytophthora aleatoria, a newly-described species from Pinus radiata is distinct from Phytophthora cactorum isolates based on comparative genomics.</title>
        <authorList>
            <person name="Mcdougal R."/>
            <person name="Panda P."/>
            <person name="Williams N."/>
            <person name="Studholme D.J."/>
        </authorList>
    </citation>
    <scope>NUCLEOTIDE SEQUENCE</scope>
    <source>
        <strain evidence="1">NZFS 3830</strain>
    </source>
</reference>
<comment type="caution">
    <text evidence="1">The sequence shown here is derived from an EMBL/GenBank/DDBJ whole genome shotgun (WGS) entry which is preliminary data.</text>
</comment>
<dbReference type="VEuPathDB" id="FungiDB:PC110_g20120"/>
<organism evidence="1 2">
    <name type="scientific">Phytophthora cactorum</name>
    <dbReference type="NCBI Taxonomy" id="29920"/>
    <lineage>
        <taxon>Eukaryota</taxon>
        <taxon>Sar</taxon>
        <taxon>Stramenopiles</taxon>
        <taxon>Oomycota</taxon>
        <taxon>Peronosporomycetes</taxon>
        <taxon>Peronosporales</taxon>
        <taxon>Peronosporaceae</taxon>
        <taxon>Phytophthora</taxon>
    </lineage>
</organism>
<dbReference type="AlphaFoldDB" id="A0A8T1U8G3"/>
<evidence type="ECO:0000313" key="1">
    <source>
        <dbReference type="EMBL" id="KAG6954601.1"/>
    </source>
</evidence>
<dbReference type="OrthoDB" id="10418948at2759"/>